<evidence type="ECO:0000259" key="6">
    <source>
        <dbReference type="Pfam" id="PF00725"/>
    </source>
</evidence>
<feature type="binding site" evidence="5">
    <location>
        <position position="118"/>
    </location>
    <ligand>
        <name>NAD(+)</name>
        <dbReference type="ChEBI" id="CHEBI:57540"/>
    </ligand>
</feature>
<gene>
    <name evidence="8" type="ORF">M493_07570</name>
</gene>
<evidence type="ECO:0000256" key="4">
    <source>
        <dbReference type="PIRSR" id="PIRSR000105-1"/>
    </source>
</evidence>
<keyword evidence="3 8" id="KW-0560">Oxidoreductase</keyword>
<dbReference type="AlphaFoldDB" id="S5YYN6"/>
<sequence>MVTTIGVVGAGTMGSGIANLAALSGFSVMLVDLDEQALPKARSRMEAFMDKSVAKGKMTAEQKHEALERVRTSTNLHDMKQADIVIEAVIENMKVKKEVFSQLDNIAPEHAILATNTSSMSITEIASATNRPSQVVGMHFFNPPQLMKLVEVVRGYKTSDETVERTKELARKLNKEPVEVKKDSPGFIVNRIMIPQFIEAIRLVEEGVASMEDIDKAVTLGLNYPMGPFTLQDFAGVDIGLHVMDYFYQEFKDDRFAAPLLLRQLVRAGRLGRKTGAGFYDYDDER</sequence>
<evidence type="ECO:0000256" key="3">
    <source>
        <dbReference type="ARBA" id="ARBA00023002"/>
    </source>
</evidence>
<organism evidence="8 9">
    <name type="scientific">Geobacillus genomosp. 3</name>
    <dbReference type="NCBI Taxonomy" id="1921421"/>
    <lineage>
        <taxon>Bacteria</taxon>
        <taxon>Bacillati</taxon>
        <taxon>Bacillota</taxon>
        <taxon>Bacilli</taxon>
        <taxon>Bacillales</taxon>
        <taxon>Anoxybacillaceae</taxon>
        <taxon>Geobacillus</taxon>
    </lineage>
</organism>
<dbReference type="InterPro" id="IPR036291">
    <property type="entry name" value="NAD(P)-bd_dom_sf"/>
</dbReference>
<dbReference type="Pfam" id="PF00725">
    <property type="entry name" value="3HCDH"/>
    <property type="match status" value="1"/>
</dbReference>
<keyword evidence="9" id="KW-1185">Reference proteome</keyword>
<dbReference type="Gene3D" id="1.10.1040.10">
    <property type="entry name" value="N-(1-d-carboxylethyl)-l-norvaline Dehydrogenase, domain 2"/>
    <property type="match status" value="1"/>
</dbReference>
<feature type="site" description="Important for catalytic activity" evidence="4">
    <location>
        <position position="139"/>
    </location>
</feature>
<evidence type="ECO:0000313" key="9">
    <source>
        <dbReference type="Proteomes" id="UP000015500"/>
    </source>
</evidence>
<evidence type="ECO:0000256" key="1">
    <source>
        <dbReference type="ARBA" id="ARBA00005086"/>
    </source>
</evidence>
<dbReference type="SUPFAM" id="SSF51735">
    <property type="entry name" value="NAD(P)-binding Rossmann-fold domains"/>
    <property type="match status" value="1"/>
</dbReference>
<dbReference type="OrthoDB" id="9771883at2"/>
<dbReference type="NCBIfam" id="NF005875">
    <property type="entry name" value="PRK07819.1"/>
    <property type="match status" value="1"/>
</dbReference>
<dbReference type="EC" id="1.1.1.157" evidence="8"/>
<feature type="binding site" evidence="5">
    <location>
        <position position="274"/>
    </location>
    <ligand>
        <name>NAD(+)</name>
        <dbReference type="ChEBI" id="CHEBI:57540"/>
    </ligand>
</feature>
<dbReference type="InterPro" id="IPR013328">
    <property type="entry name" value="6PGD_dom2"/>
</dbReference>
<dbReference type="PANTHER" id="PTHR48075:SF5">
    <property type="entry name" value="3-HYDROXYBUTYRYL-COA DEHYDROGENASE"/>
    <property type="match status" value="1"/>
</dbReference>
<feature type="binding site" evidence="5">
    <location>
        <position position="32"/>
    </location>
    <ligand>
        <name>NAD(+)</name>
        <dbReference type="ChEBI" id="CHEBI:57540"/>
    </ligand>
</feature>
<feature type="domain" description="3-hydroxyacyl-CoA dehydrogenase C-terminal" evidence="6">
    <location>
        <begin position="186"/>
        <end position="282"/>
    </location>
</feature>
<dbReference type="STRING" id="1921421.M493_07570"/>
<evidence type="ECO:0000256" key="2">
    <source>
        <dbReference type="ARBA" id="ARBA00009463"/>
    </source>
</evidence>
<dbReference type="InterPro" id="IPR006176">
    <property type="entry name" value="3-OHacyl-CoA_DH_NAD-bd"/>
</dbReference>
<evidence type="ECO:0000256" key="5">
    <source>
        <dbReference type="PIRSR" id="PIRSR000105-2"/>
    </source>
</evidence>
<dbReference type="InterPro" id="IPR008927">
    <property type="entry name" value="6-PGluconate_DH-like_C_sf"/>
</dbReference>
<dbReference type="InterPro" id="IPR022694">
    <property type="entry name" value="3-OHacyl-CoA_DH"/>
</dbReference>
<name>S5YYN6_GEOG3</name>
<proteinExistence type="inferred from homology"/>
<protein>
    <submittedName>
        <fullName evidence="8">3-hydroxybutyryl-CoA dehydrogenase</fullName>
        <ecNumber evidence="8">1.1.1.157</ecNumber>
    </submittedName>
</protein>
<keyword evidence="5" id="KW-0520">NAD</keyword>
<reference evidence="8 9" key="1">
    <citation type="journal article" date="2014" name="Genome Announc.">
        <title>Complete Genome Sequence of the Thermophilic Polychlorinated Biphenyl Degrader Geobacillus sp. Strain JF8 (NBRC 109937).</title>
        <authorList>
            <person name="Shintani M."/>
            <person name="Ohtsubo Y."/>
            <person name="Fukuda K."/>
            <person name="Hosoyama A."/>
            <person name="Ohji S."/>
            <person name="Yamazoe A."/>
            <person name="Fujita N."/>
            <person name="Nagata Y."/>
            <person name="Tsuda M."/>
            <person name="Hatta T."/>
            <person name="Kimbara K."/>
        </authorList>
    </citation>
    <scope>NUCLEOTIDE SEQUENCE [LARGE SCALE GENOMIC DNA]</scope>
    <source>
        <strain evidence="8 9">JF8</strain>
    </source>
</reference>
<comment type="similarity">
    <text evidence="2">Belongs to the 3-hydroxyacyl-CoA dehydrogenase family.</text>
</comment>
<feature type="binding site" evidence="5">
    <location>
        <position position="96"/>
    </location>
    <ligand>
        <name>NAD(+)</name>
        <dbReference type="ChEBI" id="CHEBI:57540"/>
    </ligand>
</feature>
<dbReference type="KEGG" id="gjf:M493_07570"/>
<dbReference type="Proteomes" id="UP000015500">
    <property type="component" value="Chromosome"/>
</dbReference>
<dbReference type="GO" id="GO:0070403">
    <property type="term" value="F:NAD+ binding"/>
    <property type="evidence" value="ECO:0007669"/>
    <property type="project" value="InterPro"/>
</dbReference>
<dbReference type="Pfam" id="PF02737">
    <property type="entry name" value="3HCDH_N"/>
    <property type="match status" value="1"/>
</dbReference>
<dbReference type="GO" id="GO:0008691">
    <property type="term" value="F:3-hydroxybutyryl-CoA dehydrogenase activity"/>
    <property type="evidence" value="ECO:0007669"/>
    <property type="project" value="UniProtKB-EC"/>
</dbReference>
<dbReference type="InterPro" id="IPR006108">
    <property type="entry name" value="3HC_DH_C"/>
</dbReference>
<feature type="binding site" evidence="5">
    <location>
        <begin position="9"/>
        <end position="14"/>
    </location>
    <ligand>
        <name>NAD(+)</name>
        <dbReference type="ChEBI" id="CHEBI:57540"/>
    </ligand>
</feature>
<dbReference type="Gene3D" id="3.40.50.720">
    <property type="entry name" value="NAD(P)-binding Rossmann-like Domain"/>
    <property type="match status" value="1"/>
</dbReference>
<dbReference type="FunFam" id="3.40.50.720:FF:000009">
    <property type="entry name" value="Fatty oxidation complex, alpha subunit"/>
    <property type="match status" value="1"/>
</dbReference>
<dbReference type="PIRSF" id="PIRSF000105">
    <property type="entry name" value="HCDH"/>
    <property type="match status" value="1"/>
</dbReference>
<feature type="domain" description="3-hydroxyacyl-CoA dehydrogenase NAD binding" evidence="7">
    <location>
        <begin position="4"/>
        <end position="183"/>
    </location>
</feature>
<comment type="pathway">
    <text evidence="1">Lipid metabolism; butanoate metabolism.</text>
</comment>
<evidence type="ECO:0000313" key="8">
    <source>
        <dbReference type="EMBL" id="AGT31799.1"/>
    </source>
</evidence>
<accession>S5YYN6</accession>
<dbReference type="PANTHER" id="PTHR48075">
    <property type="entry name" value="3-HYDROXYACYL-COA DEHYDROGENASE FAMILY PROTEIN"/>
    <property type="match status" value="1"/>
</dbReference>
<dbReference type="SUPFAM" id="SSF48179">
    <property type="entry name" value="6-phosphogluconate dehydrogenase C-terminal domain-like"/>
    <property type="match status" value="1"/>
</dbReference>
<feature type="binding site" evidence="5">
    <location>
        <position position="142"/>
    </location>
    <ligand>
        <name>NAD(+)</name>
        <dbReference type="ChEBI" id="CHEBI:57540"/>
    </ligand>
</feature>
<dbReference type="PATRIC" id="fig|1345697.3.peg.1434"/>
<feature type="binding site" evidence="5">
    <location>
        <position position="91"/>
    </location>
    <ligand>
        <name>NAD(+)</name>
        <dbReference type="ChEBI" id="CHEBI:57540"/>
    </ligand>
</feature>
<evidence type="ECO:0000259" key="7">
    <source>
        <dbReference type="Pfam" id="PF02737"/>
    </source>
</evidence>
<dbReference type="GO" id="GO:0006635">
    <property type="term" value="P:fatty acid beta-oxidation"/>
    <property type="evidence" value="ECO:0007669"/>
    <property type="project" value="TreeGrafter"/>
</dbReference>
<dbReference type="HOGENOM" id="CLU_009834_2_0_9"/>
<dbReference type="RefSeq" id="WP_020959609.1">
    <property type="nucleotide sequence ID" value="NC_022080.4"/>
</dbReference>
<dbReference type="EMBL" id="CP006254">
    <property type="protein sequence ID" value="AGT31799.1"/>
    <property type="molecule type" value="Genomic_DNA"/>
</dbReference>